<evidence type="ECO:0000313" key="3">
    <source>
        <dbReference type="Proteomes" id="UP000480943"/>
    </source>
</evidence>
<feature type="chain" id="PRO_5042237877" evidence="1">
    <location>
        <begin position="21"/>
        <end position="161"/>
    </location>
</feature>
<feature type="signal peptide" evidence="1">
    <location>
        <begin position="1"/>
        <end position="20"/>
    </location>
</feature>
<dbReference type="EMBL" id="VZUQ01000023">
    <property type="protein sequence ID" value="KAB1184342.1"/>
    <property type="molecule type" value="Genomic_DNA"/>
</dbReference>
<dbReference type="Proteomes" id="UP000480943">
    <property type="component" value="Unassembled WGS sequence"/>
</dbReference>
<evidence type="ECO:0000256" key="1">
    <source>
        <dbReference type="SAM" id="SignalP"/>
    </source>
</evidence>
<accession>A0AAD3WZ48</accession>
<sequence length="161" mass="18197">MKNTFIVLSLLASLSLPVLAGGITEPYDSTKDITVAGEDANQNGIRDDVDLLIDNEIITGPALKNELRRYARALNRFISSKGLPSIINNNYAMDAPRYCSYALGVDDGYYHYSSMIYRKLINTPIRKLAIAKINRQLQDSGFIAKRNKQYYLYCENAIYEQ</sequence>
<comment type="caution">
    <text evidence="2">The sequence shown here is derived from an EMBL/GenBank/DDBJ whole genome shotgun (WGS) entry which is preliminary data.</text>
</comment>
<keyword evidence="1" id="KW-0732">Signal</keyword>
<gene>
    <name evidence="2" type="ORF">F6450_02275</name>
</gene>
<organism evidence="2 3">
    <name type="scientific">Photobacterium damselae subsp. damselae</name>
    <name type="common">Listonella damsela</name>
    <dbReference type="NCBI Taxonomy" id="85581"/>
    <lineage>
        <taxon>Bacteria</taxon>
        <taxon>Pseudomonadati</taxon>
        <taxon>Pseudomonadota</taxon>
        <taxon>Gammaproteobacteria</taxon>
        <taxon>Vibrionales</taxon>
        <taxon>Vibrionaceae</taxon>
        <taxon>Photobacterium</taxon>
    </lineage>
</organism>
<name>A0AAD3WZ48_PHODD</name>
<dbReference type="RefSeq" id="WP_106339318.1">
    <property type="nucleotide sequence ID" value="NZ_JABXOQ010000075.1"/>
</dbReference>
<protein>
    <submittedName>
        <fullName evidence="2">Uncharacterized protein</fullName>
    </submittedName>
</protein>
<evidence type="ECO:0000313" key="2">
    <source>
        <dbReference type="EMBL" id="KAB1184342.1"/>
    </source>
</evidence>
<proteinExistence type="predicted"/>
<dbReference type="AlphaFoldDB" id="A0AAD3WZ48"/>
<reference evidence="2 3" key="1">
    <citation type="submission" date="2019-09" db="EMBL/GenBank/DDBJ databases">
        <title>Photobacterium damselae subsp. damselae CDC-2227-81, a human clinical isolate.</title>
        <authorList>
            <person name="Osorio C.R."/>
        </authorList>
    </citation>
    <scope>NUCLEOTIDE SEQUENCE [LARGE SCALE GENOMIC DNA]</scope>
    <source>
        <strain evidence="2 3">CDC-2227-81</strain>
    </source>
</reference>